<name>A0ABY6V2B6_BIOOC</name>
<organism evidence="4 5">
    <name type="scientific">Bionectria ochroleuca</name>
    <name type="common">Gliocladium roseum</name>
    <dbReference type="NCBI Taxonomy" id="29856"/>
    <lineage>
        <taxon>Eukaryota</taxon>
        <taxon>Fungi</taxon>
        <taxon>Dikarya</taxon>
        <taxon>Ascomycota</taxon>
        <taxon>Pezizomycotina</taxon>
        <taxon>Sordariomycetes</taxon>
        <taxon>Hypocreomycetidae</taxon>
        <taxon>Hypocreales</taxon>
        <taxon>Bionectriaceae</taxon>
        <taxon>Clonostachys</taxon>
    </lineage>
</organism>
<keyword evidence="5" id="KW-1185">Reference proteome</keyword>
<dbReference type="Proteomes" id="UP000766486">
    <property type="component" value="Unassembled WGS sequence"/>
</dbReference>
<dbReference type="InterPro" id="IPR020904">
    <property type="entry name" value="Sc_DH/Rdtase_CS"/>
</dbReference>
<dbReference type="EMBL" id="CABFNS010000930">
    <property type="protein sequence ID" value="VUC36541.1"/>
    <property type="molecule type" value="Genomic_DNA"/>
</dbReference>
<keyword evidence="3" id="KW-0560">Oxidoreductase</keyword>
<dbReference type="InterPro" id="IPR002347">
    <property type="entry name" value="SDR_fam"/>
</dbReference>
<comment type="similarity">
    <text evidence="1">Belongs to the short-chain dehydrogenases/reductases (SDR) family.</text>
</comment>
<protein>
    <submittedName>
        <fullName evidence="4">Uncharacterized protein</fullName>
    </submittedName>
</protein>
<gene>
    <name evidence="4" type="ORF">CLO192961_LOCUS447291</name>
</gene>
<dbReference type="Pfam" id="PF13561">
    <property type="entry name" value="adh_short_C2"/>
    <property type="match status" value="2"/>
</dbReference>
<sequence>MSMNFQDCGVVREGFPRPFPDTSSNVVEQFKMAGKVVVVTGAADGIGLAVAEGIAEAGGNVAMWYNSNEAAVQKAAELSQTHSITATAYQVDVSDVNQVIAAVAKTVNDFGKIDVFVANAGKIPRTRSSSVLDTRLTEIGMAISKPILEMTVEEYRKVMSVNADGVLFCAKYAGEVFKRQGFGNLIITSSMSAHIVNVPTDQPVYNGSKAFVTHFGKSLAREWRDFARVNIVSPGFFDTKLGASPLAINEAYRMSAFGRQGHVKEIKGLYLYLASDASTYMTGSDILIDGVLPGREALTSRTIPSMIFSDGSSSSLTPAPAATVESDPEVGAKKRFSARGNAIVTGGAGTLGLFACDALLEHGLEGLMIFDVNASDKQLEALQTKFPKAKILFQKVDVTDEEAVQAAVAQTALLLGSVDTLLCFVGVVGCVESLEMPISQWRKILDINTTGSFICAQAAAQQMVKQGNGGSITFVASISAHRVNYPQPQAAYNVSKSALLMLKSCLAAEWARYGIRTNTISPGYMDTILNEGDGIAGHRQIWAERNPSGRMGSPPELTGAVVMLASSAGTYINGADIVVDGGGIVV</sequence>
<dbReference type="PRINTS" id="PR00081">
    <property type="entry name" value="GDHRDH"/>
</dbReference>
<comment type="caution">
    <text evidence="4">The sequence shown here is derived from an EMBL/GenBank/DDBJ whole genome shotgun (WGS) entry which is preliminary data.</text>
</comment>
<proteinExistence type="inferred from homology"/>
<dbReference type="InterPro" id="IPR036291">
    <property type="entry name" value="NAD(P)-bd_dom_sf"/>
</dbReference>
<keyword evidence="2" id="KW-0521">NADP</keyword>
<dbReference type="Gene3D" id="3.40.50.720">
    <property type="entry name" value="NAD(P)-binding Rossmann-like Domain"/>
    <property type="match status" value="2"/>
</dbReference>
<reference evidence="4 5" key="1">
    <citation type="submission" date="2019-06" db="EMBL/GenBank/DDBJ databases">
        <authorList>
            <person name="Broberg M."/>
        </authorList>
    </citation>
    <scope>NUCLEOTIDE SEQUENCE [LARGE SCALE GENOMIC DNA]</scope>
</reference>
<evidence type="ECO:0000256" key="3">
    <source>
        <dbReference type="ARBA" id="ARBA00023002"/>
    </source>
</evidence>
<evidence type="ECO:0000256" key="2">
    <source>
        <dbReference type="ARBA" id="ARBA00022857"/>
    </source>
</evidence>
<dbReference type="PANTHER" id="PTHR43008:SF1">
    <property type="entry name" value="NADP-DEPENDENT MANNITOL DEHYDROGENASE-RELATED"/>
    <property type="match status" value="1"/>
</dbReference>
<dbReference type="SUPFAM" id="SSF51735">
    <property type="entry name" value="NAD(P)-binding Rossmann-fold domains"/>
    <property type="match status" value="2"/>
</dbReference>
<dbReference type="PANTHER" id="PTHR43008">
    <property type="entry name" value="BENZIL REDUCTASE"/>
    <property type="match status" value="1"/>
</dbReference>
<evidence type="ECO:0000313" key="4">
    <source>
        <dbReference type="EMBL" id="VUC36541.1"/>
    </source>
</evidence>
<evidence type="ECO:0000313" key="5">
    <source>
        <dbReference type="Proteomes" id="UP000766486"/>
    </source>
</evidence>
<evidence type="ECO:0000256" key="1">
    <source>
        <dbReference type="ARBA" id="ARBA00006484"/>
    </source>
</evidence>
<dbReference type="PROSITE" id="PS00061">
    <property type="entry name" value="ADH_SHORT"/>
    <property type="match status" value="2"/>
</dbReference>
<accession>A0ABY6V2B6</accession>